<feature type="region of interest" description="Disordered" evidence="1">
    <location>
        <begin position="1"/>
        <end position="78"/>
    </location>
</feature>
<feature type="compositionally biased region" description="Basic and acidic residues" evidence="1">
    <location>
        <begin position="55"/>
        <end position="66"/>
    </location>
</feature>
<sequence>MDDFKHIVDHSSSSDGYGDDYNPDGDCSVHHNDDYRHLASRADDSEPYNTQAPSRPHELAEHDETTRPGSLANSTQSHVWAATDSPDEWLKVDLIHVMSKDPVLKSIFRQVDDRFGEGRLTRFIKLVFAKLAGIHDMKKDAIGDVGMTLDLSALVIDENKCIINEADTPAQKATKALRVLARTYPKVIKKAPTRLNHLILDSGVQVPNVYKRCSMDDLCAFLYAIKSDQHYQPSECRSFQSRFLFRVSIITHLTLIGGKPATFEAMSKGLDMGYHKFLEILPGMVQIARCKQRSRRGYATNTSILQGSWLYQFASELSSLNPAREQWTVLNDTTYKGLKEAKEKETVFLIHESDQAIPLAIEAKVLTKPFYWNTWDKDTPQVLTNHGLVTLPPPDFLPPCSPAKPLYPDLVLLPEVAPTEPCNKISLPNRKRPAPEYLDNGKGCKKQG</sequence>
<dbReference type="EMBL" id="QZAO01000366">
    <property type="protein sequence ID" value="THW69765.1"/>
    <property type="molecule type" value="Genomic_DNA"/>
</dbReference>
<evidence type="ECO:0000313" key="3">
    <source>
        <dbReference type="Proteomes" id="UP000308802"/>
    </source>
</evidence>
<feature type="region of interest" description="Disordered" evidence="1">
    <location>
        <begin position="424"/>
        <end position="448"/>
    </location>
</feature>
<evidence type="ECO:0000256" key="1">
    <source>
        <dbReference type="SAM" id="MobiDB-lite"/>
    </source>
</evidence>
<feature type="compositionally biased region" description="Basic and acidic residues" evidence="1">
    <location>
        <begin position="27"/>
        <end position="44"/>
    </location>
</feature>
<organism evidence="2 3">
    <name type="scientific">Aureobasidium pullulans</name>
    <name type="common">Black yeast</name>
    <name type="synonym">Pullularia pullulans</name>
    <dbReference type="NCBI Taxonomy" id="5580"/>
    <lineage>
        <taxon>Eukaryota</taxon>
        <taxon>Fungi</taxon>
        <taxon>Dikarya</taxon>
        <taxon>Ascomycota</taxon>
        <taxon>Pezizomycotina</taxon>
        <taxon>Dothideomycetes</taxon>
        <taxon>Dothideomycetidae</taxon>
        <taxon>Dothideales</taxon>
        <taxon>Saccotheciaceae</taxon>
        <taxon>Aureobasidium</taxon>
    </lineage>
</organism>
<feature type="compositionally biased region" description="Polar residues" evidence="1">
    <location>
        <begin position="67"/>
        <end position="78"/>
    </location>
</feature>
<protein>
    <submittedName>
        <fullName evidence="2">Uncharacterized protein</fullName>
    </submittedName>
</protein>
<evidence type="ECO:0000313" key="2">
    <source>
        <dbReference type="EMBL" id="THW69765.1"/>
    </source>
</evidence>
<name>A0A4S9L4C5_AURPU</name>
<accession>A0A4S9L4C5</accession>
<comment type="caution">
    <text evidence="2">The sequence shown here is derived from an EMBL/GenBank/DDBJ whole genome shotgun (WGS) entry which is preliminary data.</text>
</comment>
<proteinExistence type="predicted"/>
<reference evidence="2 3" key="1">
    <citation type="submission" date="2018-10" db="EMBL/GenBank/DDBJ databases">
        <title>Fifty Aureobasidium pullulans genomes reveal a recombining polyextremotolerant generalist.</title>
        <authorList>
            <person name="Gostincar C."/>
            <person name="Turk M."/>
            <person name="Zajc J."/>
            <person name="Gunde-Cimerman N."/>
        </authorList>
    </citation>
    <scope>NUCLEOTIDE SEQUENCE [LARGE SCALE GENOMIC DNA]</scope>
    <source>
        <strain evidence="2 3">EXF-10659</strain>
    </source>
</reference>
<gene>
    <name evidence="2" type="ORF">D6D19_08181</name>
</gene>
<dbReference type="Proteomes" id="UP000308802">
    <property type="component" value="Unassembled WGS sequence"/>
</dbReference>
<dbReference type="AlphaFoldDB" id="A0A4S9L4C5"/>